<proteinExistence type="inferred from homology"/>
<keyword evidence="11" id="KW-1185">Reference proteome</keyword>
<dbReference type="Pfam" id="PF01979">
    <property type="entry name" value="Amidohydro_1"/>
    <property type="match status" value="1"/>
</dbReference>
<comment type="similarity">
    <text evidence="1 5">Belongs to the metallo-dependent hydrolases superfamily. NagA family.</text>
</comment>
<dbReference type="GO" id="GO:0046872">
    <property type="term" value="F:metal ion binding"/>
    <property type="evidence" value="ECO:0007669"/>
    <property type="project" value="UniProtKB-KW"/>
</dbReference>
<feature type="binding site" evidence="8">
    <location>
        <position position="215"/>
    </location>
    <ligand>
        <name>Zn(2+)</name>
        <dbReference type="ChEBI" id="CHEBI:29105"/>
    </ligand>
</feature>
<dbReference type="PANTHER" id="PTHR11113:SF14">
    <property type="entry name" value="N-ACETYLGLUCOSAMINE-6-PHOSPHATE DEACETYLASE"/>
    <property type="match status" value="1"/>
</dbReference>
<dbReference type="Gene3D" id="3.20.20.140">
    <property type="entry name" value="Metal-dependent hydrolases"/>
    <property type="match status" value="1"/>
</dbReference>
<dbReference type="Gene3D" id="2.30.40.10">
    <property type="entry name" value="Urease, subunit C, domain 1"/>
    <property type="match status" value="1"/>
</dbReference>
<feature type="active site" description="Proton donor/acceptor" evidence="6">
    <location>
        <position position="273"/>
    </location>
</feature>
<evidence type="ECO:0000256" key="7">
    <source>
        <dbReference type="PIRSR" id="PIRSR038994-2"/>
    </source>
</evidence>
<keyword evidence="4 5" id="KW-0119">Carbohydrate metabolism</keyword>
<dbReference type="NCBIfam" id="TIGR00221">
    <property type="entry name" value="nagA"/>
    <property type="match status" value="1"/>
</dbReference>
<comment type="caution">
    <text evidence="10">The sequence shown here is derived from an EMBL/GenBank/DDBJ whole genome shotgun (WGS) entry which is preliminary data.</text>
</comment>
<reference evidence="10 11" key="1">
    <citation type="submission" date="2010-08" db="EMBL/GenBank/DDBJ databases">
        <authorList>
            <person name="Weinstock G."/>
            <person name="Sodergren E."/>
            <person name="Clifton S."/>
            <person name="Fulton L."/>
            <person name="Fulton B."/>
            <person name="Courtney L."/>
            <person name="Fronick C."/>
            <person name="Harrison M."/>
            <person name="Strong C."/>
            <person name="Farmer C."/>
            <person name="Delahaunty K."/>
            <person name="Markovic C."/>
            <person name="Hall O."/>
            <person name="Minx P."/>
            <person name="Tomlinson C."/>
            <person name="Mitreva M."/>
            <person name="Hou S."/>
            <person name="Chen J."/>
            <person name="Wollam A."/>
            <person name="Pepin K.H."/>
            <person name="Johnson M."/>
            <person name="Bhonagiri V."/>
            <person name="Zhang X."/>
            <person name="Suruliraj S."/>
            <person name="Warren W."/>
            <person name="Chinwalla A."/>
            <person name="Mardis E.R."/>
            <person name="Wilson R.K."/>
        </authorList>
    </citation>
    <scope>NUCLEOTIDE SEQUENCE [LARGE SCALE GENOMIC DNA]</scope>
    <source>
        <strain evidence="10 11">F0359</strain>
    </source>
</reference>
<dbReference type="EC" id="3.5.1.25" evidence="10"/>
<feature type="domain" description="Amidohydrolase-related" evidence="9">
    <location>
        <begin position="52"/>
        <end position="380"/>
    </location>
</feature>
<dbReference type="InterPro" id="IPR003764">
    <property type="entry name" value="GlcNAc_6-P_deAcase"/>
</dbReference>
<evidence type="ECO:0000313" key="10">
    <source>
        <dbReference type="EMBL" id="EFQ03383.1"/>
    </source>
</evidence>
<evidence type="ECO:0000256" key="3">
    <source>
        <dbReference type="ARBA" id="ARBA00022801"/>
    </source>
</evidence>
<dbReference type="InterPro" id="IPR006680">
    <property type="entry name" value="Amidohydro-rel"/>
</dbReference>
<dbReference type="SUPFAM" id="SSF51556">
    <property type="entry name" value="Metallo-dependent hydrolases"/>
    <property type="match status" value="1"/>
</dbReference>
<evidence type="ECO:0000256" key="1">
    <source>
        <dbReference type="ARBA" id="ARBA00010716"/>
    </source>
</evidence>
<dbReference type="STRING" id="706434.HMPREF9429_01811"/>
<feature type="binding site" evidence="7">
    <location>
        <position position="226"/>
    </location>
    <ligand>
        <name>substrate</name>
    </ligand>
</feature>
<sequence>MKAIINSRIVTKETVLTGHVLVYDESGIQQIVSTDNFQAGKCRVITDGNGYIAVPGFINEHIHGLGGVDVMDDDPQALAVMAKRLPETGVTAFLPTTMTYDLPSITRALTRIRRYMKERCIGAKVLGAHMEGPFINDVYKGAQKSIHIVKADFSLIEPFIDTVRIVTLAPETLPDNSFLEACKKAGIIVSVGHSAATYEKLAERLAGLDHYHVTHLYNAQSPLHHRKPGVVGAALTDERAVCELICDDVHLHPAAQRLAYIAKGRNGIILITDSIRACLTENGESELGGQKVFVHENRAELADGTLAGSVLTMADGVRRFMHNTGASLPEAVAAASLNVAVSLGLDHQLGSLEVGKAADIVLLDENTLQVKKTIIDGTTVFSA</sequence>
<protein>
    <submittedName>
        <fullName evidence="10">N-acetylglucosamine-6-phosphate deacetylase</fullName>
        <ecNumber evidence="10">3.5.1.25</ecNumber>
    </submittedName>
</protein>
<feature type="binding site" evidence="7">
    <location>
        <position position="142"/>
    </location>
    <ligand>
        <name>substrate</name>
    </ligand>
</feature>
<organism evidence="10 11">
    <name type="scientific">Megasphaera micronuciformis F0359</name>
    <dbReference type="NCBI Taxonomy" id="706434"/>
    <lineage>
        <taxon>Bacteria</taxon>
        <taxon>Bacillati</taxon>
        <taxon>Bacillota</taxon>
        <taxon>Negativicutes</taxon>
        <taxon>Veillonellales</taxon>
        <taxon>Veillonellaceae</taxon>
        <taxon>Megasphaera</taxon>
    </lineage>
</organism>
<dbReference type="EMBL" id="AECS01000049">
    <property type="protein sequence ID" value="EFQ03383.1"/>
    <property type="molecule type" value="Genomic_DNA"/>
</dbReference>
<evidence type="ECO:0000259" key="9">
    <source>
        <dbReference type="Pfam" id="PF01979"/>
    </source>
</evidence>
<evidence type="ECO:0000256" key="4">
    <source>
        <dbReference type="ARBA" id="ARBA00023277"/>
    </source>
</evidence>
<dbReference type="OrthoDB" id="9776488at2"/>
<feature type="binding site" evidence="7">
    <location>
        <begin position="306"/>
        <end position="308"/>
    </location>
    <ligand>
        <name>substrate</name>
    </ligand>
</feature>
<accession>E2ZEA9</accession>
<dbReference type="PIRSF" id="PIRSF038994">
    <property type="entry name" value="NagA"/>
    <property type="match status" value="1"/>
</dbReference>
<dbReference type="InterPro" id="IPR011059">
    <property type="entry name" value="Metal-dep_hydrolase_composite"/>
</dbReference>
<comment type="cofactor">
    <cofactor evidence="8">
        <name>a divalent metal cation</name>
        <dbReference type="ChEBI" id="CHEBI:60240"/>
    </cofactor>
    <text evidence="8">Binds 1 divalent metal cation per subunit.</text>
</comment>
<dbReference type="eggNOG" id="COG1820">
    <property type="taxonomic scope" value="Bacteria"/>
</dbReference>
<feature type="binding site" evidence="7">
    <location>
        <position position="250"/>
    </location>
    <ligand>
        <name>substrate</name>
    </ligand>
</feature>
<evidence type="ECO:0000313" key="11">
    <source>
        <dbReference type="Proteomes" id="UP000003195"/>
    </source>
</evidence>
<feature type="binding site" evidence="8">
    <location>
        <position position="193"/>
    </location>
    <ligand>
        <name>Zn(2+)</name>
        <dbReference type="ChEBI" id="CHEBI:29105"/>
    </ligand>
</feature>
<keyword evidence="2 8" id="KW-0479">Metal-binding</keyword>
<gene>
    <name evidence="10" type="primary">nagA</name>
    <name evidence="10" type="ORF">HMPREF9429_01811</name>
</gene>
<dbReference type="CDD" id="cd00854">
    <property type="entry name" value="NagA"/>
    <property type="match status" value="1"/>
</dbReference>
<feature type="binding site" evidence="7">
    <location>
        <begin position="218"/>
        <end position="219"/>
    </location>
    <ligand>
        <name>substrate</name>
    </ligand>
</feature>
<dbReference type="PANTHER" id="PTHR11113">
    <property type="entry name" value="N-ACETYLGLUCOSAMINE-6-PHOSPHATE DEACETYLASE"/>
    <property type="match status" value="1"/>
</dbReference>
<evidence type="ECO:0000256" key="5">
    <source>
        <dbReference type="PIRNR" id="PIRNR038994"/>
    </source>
</evidence>
<feature type="binding site" evidence="8">
    <location>
        <position position="131"/>
    </location>
    <ligand>
        <name>Zn(2+)</name>
        <dbReference type="ChEBI" id="CHEBI:29105"/>
    </ligand>
</feature>
<evidence type="ECO:0000256" key="2">
    <source>
        <dbReference type="ARBA" id="ARBA00022723"/>
    </source>
</evidence>
<dbReference type="InterPro" id="IPR032466">
    <property type="entry name" value="Metal_Hydrolase"/>
</dbReference>
<dbReference type="GO" id="GO:0008448">
    <property type="term" value="F:N-acetylglucosamine-6-phosphate deacetylase activity"/>
    <property type="evidence" value="ECO:0007669"/>
    <property type="project" value="UniProtKB-EC"/>
</dbReference>
<dbReference type="GO" id="GO:0006046">
    <property type="term" value="P:N-acetylglucosamine catabolic process"/>
    <property type="evidence" value="ECO:0007669"/>
    <property type="project" value="TreeGrafter"/>
</dbReference>
<dbReference type="SUPFAM" id="SSF51338">
    <property type="entry name" value="Composite domain of metallo-dependent hydrolases"/>
    <property type="match status" value="1"/>
</dbReference>
<dbReference type="RefSeq" id="WP_006943218.1">
    <property type="nucleotide sequence ID" value="NZ_GL538212.1"/>
</dbReference>
<keyword evidence="3 5" id="KW-0378">Hydrolase</keyword>
<dbReference type="HOGENOM" id="CLU_032482_2_1_9"/>
<evidence type="ECO:0000256" key="6">
    <source>
        <dbReference type="PIRSR" id="PIRSR038994-1"/>
    </source>
</evidence>
<dbReference type="Proteomes" id="UP000003195">
    <property type="component" value="Unassembled WGS sequence"/>
</dbReference>
<dbReference type="AlphaFoldDB" id="E2ZEA9"/>
<name>E2ZEA9_9FIRM</name>
<evidence type="ECO:0000256" key="8">
    <source>
        <dbReference type="PIRSR" id="PIRSR038994-3"/>
    </source>
</evidence>